<keyword evidence="3" id="KW-0238">DNA-binding</keyword>
<dbReference type="InterPro" id="IPR046347">
    <property type="entry name" value="bZIP_sf"/>
</dbReference>
<feature type="compositionally biased region" description="Low complexity" evidence="6">
    <location>
        <begin position="208"/>
        <end position="219"/>
    </location>
</feature>
<accession>A0A0D2N219</accession>
<dbReference type="PANTHER" id="PTHR13044">
    <property type="entry name" value="ACTIVATING TRANSCRIPTION FACTOR ATF 4/5"/>
    <property type="match status" value="1"/>
</dbReference>
<dbReference type="CDD" id="cd14686">
    <property type="entry name" value="bZIP"/>
    <property type="match status" value="1"/>
</dbReference>
<evidence type="ECO:0000313" key="9">
    <source>
        <dbReference type="Proteomes" id="UP000054498"/>
    </source>
</evidence>
<keyword evidence="5" id="KW-0539">Nucleus</keyword>
<dbReference type="RefSeq" id="XP_013905551.1">
    <property type="nucleotide sequence ID" value="XM_014050097.1"/>
</dbReference>
<name>A0A0D2N219_9CHLO</name>
<evidence type="ECO:0000256" key="6">
    <source>
        <dbReference type="SAM" id="MobiDB-lite"/>
    </source>
</evidence>
<dbReference type="Pfam" id="PF07716">
    <property type="entry name" value="bZIP_2"/>
    <property type="match status" value="1"/>
</dbReference>
<evidence type="ECO:0000256" key="3">
    <source>
        <dbReference type="ARBA" id="ARBA00023125"/>
    </source>
</evidence>
<organism evidence="8 9">
    <name type="scientific">Monoraphidium neglectum</name>
    <dbReference type="NCBI Taxonomy" id="145388"/>
    <lineage>
        <taxon>Eukaryota</taxon>
        <taxon>Viridiplantae</taxon>
        <taxon>Chlorophyta</taxon>
        <taxon>core chlorophytes</taxon>
        <taxon>Chlorophyceae</taxon>
        <taxon>CS clade</taxon>
        <taxon>Sphaeropleales</taxon>
        <taxon>Selenastraceae</taxon>
        <taxon>Monoraphidium</taxon>
    </lineage>
</organism>
<evidence type="ECO:0000259" key="7">
    <source>
        <dbReference type="Pfam" id="PF07716"/>
    </source>
</evidence>
<dbReference type="GeneID" id="25731738"/>
<dbReference type="Gene3D" id="1.20.5.170">
    <property type="match status" value="1"/>
</dbReference>
<dbReference type="PANTHER" id="PTHR13044:SF14">
    <property type="entry name" value="CRYPTOCEPHAL, ISOFORM A"/>
    <property type="match status" value="1"/>
</dbReference>
<keyword evidence="9" id="KW-1185">Reference proteome</keyword>
<proteinExistence type="predicted"/>
<dbReference type="SUPFAM" id="SSF57959">
    <property type="entry name" value="Leucine zipper domain"/>
    <property type="match status" value="1"/>
</dbReference>
<keyword evidence="4" id="KW-0804">Transcription</keyword>
<feature type="compositionally biased region" description="Basic residues" evidence="6">
    <location>
        <begin position="57"/>
        <end position="66"/>
    </location>
</feature>
<dbReference type="EMBL" id="KK100360">
    <property type="protein sequence ID" value="KIZ06532.1"/>
    <property type="molecule type" value="Genomic_DNA"/>
</dbReference>
<dbReference type="InterPro" id="IPR004827">
    <property type="entry name" value="bZIP"/>
</dbReference>
<gene>
    <name evidence="8" type="ORF">MNEG_1420</name>
</gene>
<dbReference type="GO" id="GO:0001228">
    <property type="term" value="F:DNA-binding transcription activator activity, RNA polymerase II-specific"/>
    <property type="evidence" value="ECO:0007669"/>
    <property type="project" value="TreeGrafter"/>
</dbReference>
<dbReference type="AlphaFoldDB" id="A0A0D2N219"/>
<evidence type="ECO:0000256" key="1">
    <source>
        <dbReference type="ARBA" id="ARBA00004123"/>
    </source>
</evidence>
<evidence type="ECO:0000256" key="5">
    <source>
        <dbReference type="ARBA" id="ARBA00023242"/>
    </source>
</evidence>
<evidence type="ECO:0000313" key="8">
    <source>
        <dbReference type="EMBL" id="KIZ06532.1"/>
    </source>
</evidence>
<comment type="subcellular location">
    <subcellularLocation>
        <location evidence="1">Nucleus</location>
    </subcellularLocation>
</comment>
<dbReference type="KEGG" id="mng:MNEG_1420"/>
<keyword evidence="2" id="KW-0805">Transcription regulation</keyword>
<feature type="region of interest" description="Disordered" evidence="6">
    <location>
        <begin position="23"/>
        <end position="118"/>
    </location>
</feature>
<feature type="compositionally biased region" description="Low complexity" evidence="6">
    <location>
        <begin position="23"/>
        <end position="54"/>
    </location>
</feature>
<evidence type="ECO:0000256" key="4">
    <source>
        <dbReference type="ARBA" id="ARBA00023163"/>
    </source>
</evidence>
<dbReference type="Proteomes" id="UP000054498">
    <property type="component" value="Unassembled WGS sequence"/>
</dbReference>
<protein>
    <recommendedName>
        <fullName evidence="7">BZIP domain-containing protein</fullName>
    </recommendedName>
</protein>
<feature type="region of interest" description="Disordered" evidence="6">
    <location>
        <begin position="198"/>
        <end position="219"/>
    </location>
</feature>
<dbReference type="GO" id="GO:0005634">
    <property type="term" value="C:nucleus"/>
    <property type="evidence" value="ECO:0007669"/>
    <property type="project" value="UniProtKB-SubCell"/>
</dbReference>
<sequence length="582" mass="57241">MQRQNAPVAAMGRHAAPHHAPLAAAAPAAAAGAGGAACASPPSAQQPGSSSGDSARGRRPRGRKRARGGDGAASPERPARTDCHLDPIDSEAKLKRQQDLNKAAQQRYRQRRKERQSTIEASLEGMRERNAALQAQVATLHSALLGGPLAWPAALAPAQLLPAVPAVPLLPLAAPAPGAALVAQQVGANLLAPIQLSCEQPLPPPQQPQQQQPQQQPSPLLALDSAVRAAAAGCAAAVDVSCGGGCLQAAAGAGVGAAASCGAGACGAAPAPGSIGEKQRWLEILAEISLSDDQIQDLLRLRHDLVSSLAACLDARHALAAELLLGPDATAAAAAAAAPPRPACGYGPREAPGGGAAAAAARLQALGYVGAVARESLAARGVLERLQESIAHEGQLVSSFTLAVLTGTLAAEQAAVVMARHPNAADVIGLTNALSEICDMVPRLGAICGAAAPAAAVVTAAAAAAAAAMRRAAAAAASHAGGGGAAPAGAATAKPGALLLGGVSGGAPALQPPLQNPLWVQLPDGLAHHFILPSGFAGCDTGSSSPAAAPPLEAAPGSLLSGDDDSLFVALGLLLPEVEGGL</sequence>
<evidence type="ECO:0000256" key="2">
    <source>
        <dbReference type="ARBA" id="ARBA00023015"/>
    </source>
</evidence>
<dbReference type="GO" id="GO:0000977">
    <property type="term" value="F:RNA polymerase II transcription regulatory region sequence-specific DNA binding"/>
    <property type="evidence" value="ECO:0007669"/>
    <property type="project" value="TreeGrafter"/>
</dbReference>
<feature type="compositionally biased region" description="Basic and acidic residues" evidence="6">
    <location>
        <begin position="77"/>
        <end position="99"/>
    </location>
</feature>
<feature type="domain" description="BZIP" evidence="7">
    <location>
        <begin position="90"/>
        <end position="140"/>
    </location>
</feature>
<dbReference type="STRING" id="145388.A0A0D2N219"/>
<reference evidence="8 9" key="1">
    <citation type="journal article" date="2013" name="BMC Genomics">
        <title>Reconstruction of the lipid metabolism for the microalga Monoraphidium neglectum from its genome sequence reveals characteristics suitable for biofuel production.</title>
        <authorList>
            <person name="Bogen C."/>
            <person name="Al-Dilaimi A."/>
            <person name="Albersmeier A."/>
            <person name="Wichmann J."/>
            <person name="Grundmann M."/>
            <person name="Rupp O."/>
            <person name="Lauersen K.J."/>
            <person name="Blifernez-Klassen O."/>
            <person name="Kalinowski J."/>
            <person name="Goesmann A."/>
            <person name="Mussgnug J.H."/>
            <person name="Kruse O."/>
        </authorList>
    </citation>
    <scope>NUCLEOTIDE SEQUENCE [LARGE SCALE GENOMIC DNA]</scope>
    <source>
        <strain evidence="8 9">SAG 48.87</strain>
    </source>
</reference>